<name>A0AAW1MCX3_POPJA</name>
<proteinExistence type="predicted"/>
<evidence type="ECO:0000313" key="2">
    <source>
        <dbReference type="Proteomes" id="UP001458880"/>
    </source>
</evidence>
<comment type="caution">
    <text evidence="1">The sequence shown here is derived from an EMBL/GenBank/DDBJ whole genome shotgun (WGS) entry which is preliminary data.</text>
</comment>
<reference evidence="1 2" key="1">
    <citation type="journal article" date="2024" name="BMC Genomics">
        <title>De novo assembly and annotation of Popillia japonica's genome with initial clues to its potential as an invasive pest.</title>
        <authorList>
            <person name="Cucini C."/>
            <person name="Boschi S."/>
            <person name="Funari R."/>
            <person name="Cardaioli E."/>
            <person name="Iannotti N."/>
            <person name="Marturano G."/>
            <person name="Paoli F."/>
            <person name="Bruttini M."/>
            <person name="Carapelli A."/>
            <person name="Frati F."/>
            <person name="Nardi F."/>
        </authorList>
    </citation>
    <scope>NUCLEOTIDE SEQUENCE [LARGE SCALE GENOMIC DNA]</scope>
    <source>
        <strain evidence="1">DMR45628</strain>
    </source>
</reference>
<dbReference type="Proteomes" id="UP001458880">
    <property type="component" value="Unassembled WGS sequence"/>
</dbReference>
<keyword evidence="2" id="KW-1185">Reference proteome</keyword>
<dbReference type="EMBL" id="JASPKY010000062">
    <property type="protein sequence ID" value="KAK9744068.1"/>
    <property type="molecule type" value="Genomic_DNA"/>
</dbReference>
<accession>A0AAW1MCX3</accession>
<gene>
    <name evidence="1" type="ORF">QE152_g8090</name>
</gene>
<organism evidence="1 2">
    <name type="scientific">Popillia japonica</name>
    <name type="common">Japanese beetle</name>
    <dbReference type="NCBI Taxonomy" id="7064"/>
    <lineage>
        <taxon>Eukaryota</taxon>
        <taxon>Metazoa</taxon>
        <taxon>Ecdysozoa</taxon>
        <taxon>Arthropoda</taxon>
        <taxon>Hexapoda</taxon>
        <taxon>Insecta</taxon>
        <taxon>Pterygota</taxon>
        <taxon>Neoptera</taxon>
        <taxon>Endopterygota</taxon>
        <taxon>Coleoptera</taxon>
        <taxon>Polyphaga</taxon>
        <taxon>Scarabaeiformia</taxon>
        <taxon>Scarabaeidae</taxon>
        <taxon>Rutelinae</taxon>
        <taxon>Popillia</taxon>
    </lineage>
</organism>
<evidence type="ECO:0000313" key="1">
    <source>
        <dbReference type="EMBL" id="KAK9744068.1"/>
    </source>
</evidence>
<sequence>MDLLKELVENRSFVAATKGQFLRWQQKIAWVLPRFVLNYNLMLRRHAYAIEATAGEFSVIVLLKDLIQRYTLQNEDRFCICPTCRSVPTAEPPTCQCEKAPIIARMTDNRGIWCNGADENWPCENVDEWNKYESECKDVLHCIPNSNNN</sequence>
<protein>
    <submittedName>
        <fullName evidence="1">Uncharacterized protein</fullName>
    </submittedName>
</protein>
<dbReference type="AlphaFoldDB" id="A0AAW1MCX3"/>